<dbReference type="FunFam" id="3.80.10.10:FF:000722">
    <property type="entry name" value="Leucine-rich repeat receptor-like protein kinase"/>
    <property type="match status" value="1"/>
</dbReference>
<evidence type="ECO:0000256" key="10">
    <source>
        <dbReference type="SAM" id="SignalP"/>
    </source>
</evidence>
<evidence type="ECO:0000259" key="11">
    <source>
        <dbReference type="PROSITE" id="PS50011"/>
    </source>
</evidence>
<comment type="subcellular location">
    <subcellularLocation>
        <location evidence="1">Membrane</location>
        <topology evidence="1">Single-pass membrane protein</topology>
    </subcellularLocation>
</comment>
<dbReference type="InterPro" id="IPR001611">
    <property type="entry name" value="Leu-rich_rpt"/>
</dbReference>
<feature type="region of interest" description="Disordered" evidence="9">
    <location>
        <begin position="541"/>
        <end position="583"/>
    </location>
</feature>
<reference evidence="12" key="1">
    <citation type="journal article" date="2017" name="Nature">
        <title>The genome of Chenopodium quinoa.</title>
        <authorList>
            <person name="Jarvis D.E."/>
            <person name="Ho Y.S."/>
            <person name="Lightfoot D.J."/>
            <person name="Schmoeckel S.M."/>
            <person name="Li B."/>
            <person name="Borm T.J.A."/>
            <person name="Ohyanagi H."/>
            <person name="Mineta K."/>
            <person name="Michell C.T."/>
            <person name="Saber N."/>
            <person name="Kharbatia N.M."/>
            <person name="Rupper R.R."/>
            <person name="Sharp A.R."/>
            <person name="Dally N."/>
            <person name="Boughton B.A."/>
            <person name="Woo Y.H."/>
            <person name="Gao G."/>
            <person name="Schijlen E.G.W.M."/>
            <person name="Guo X."/>
            <person name="Momin A.A."/>
            <person name="Negrao S."/>
            <person name="Al-Babili S."/>
            <person name="Gehring C."/>
            <person name="Roessner U."/>
            <person name="Jung C."/>
            <person name="Murphy K."/>
            <person name="Arold S.T."/>
            <person name="Gojobori T."/>
            <person name="van der Linden C.G."/>
            <person name="van Loo E.N."/>
            <person name="Jellen E.N."/>
            <person name="Maughan P.J."/>
            <person name="Tester M."/>
        </authorList>
    </citation>
    <scope>NUCLEOTIDE SEQUENCE [LARGE SCALE GENOMIC DNA]</scope>
    <source>
        <strain evidence="12">cv. PI 614886</strain>
    </source>
</reference>
<feature type="region of interest" description="Disordered" evidence="9">
    <location>
        <begin position="271"/>
        <end position="333"/>
    </location>
</feature>
<dbReference type="SUPFAM" id="SSF56112">
    <property type="entry name" value="Protein kinase-like (PK-like)"/>
    <property type="match status" value="1"/>
</dbReference>
<dbReference type="InterPro" id="IPR032675">
    <property type="entry name" value="LRR_dom_sf"/>
</dbReference>
<evidence type="ECO:0000313" key="12">
    <source>
        <dbReference type="EnsemblPlants" id="AUR62003935-RA:cds"/>
    </source>
</evidence>
<dbReference type="InterPro" id="IPR000719">
    <property type="entry name" value="Prot_kinase_dom"/>
</dbReference>
<dbReference type="SUPFAM" id="SSF52058">
    <property type="entry name" value="L domain-like"/>
    <property type="match status" value="1"/>
</dbReference>
<feature type="compositionally biased region" description="Pro residues" evidence="9">
    <location>
        <begin position="292"/>
        <end position="305"/>
    </location>
</feature>
<sequence length="697" mass="75008">MRATSIIILLLSICVSNIHYSSSLNSDGVLLLSFKYTILDDPLNVLESWNFNDATPCLWRGVTCSSFNFTLLGQGDTPRVVGVSLPGCQLLGSLPADLGLIDHLQTLNLSSNSINGSIPDSLFSLPDLRVLDVSNNSFSGEIIEIGGLRSLEVLDVSENALAGNIPRNLGTLKNLSSVSLRRNKFTGNIPGGFDRVRVMDLSSNSLNGSLPVDLGGEKLQIFNLSNNRITGEISPDFGNKIPENATLDFSFNNLTGEIPDSNVLLSQERDSFAGNPDLCGPPSGNPCQIPASPTPSPSQPIPPPAFAAIPKSFASSPDMGPNHENGPSQKKDHGLRPHVIAAIVVGDFTGIAILAMLVTVDGGGGGERELELETLLKASAYILGASGTSIMYKAVLEDGTVLAVRRVGESNSVEKFKEFEGHVRAIAKMVHPNLVKVRGFYWGSDEKLVIYEYVSNGSLANARYRKTGSSPSHIPWGVRLKIAKGIARGLNFIHEKKHVHGNLKPNNILLDVDMEPKISDFGLERLSMGKFGCIPGGSTRHFGSKRSTASRDSFQDYSVGATPSPSTSSIGSVSPYHPPESLRSLKPSSKWDVYSFGVVLLELITGKVVISDEYGPPVLAELAVGLEDRTRMLRMADPTIRGDLEGNEEALLSCLKLGYNCISHVPQKRPSMKEALHVLEKITSNSPPTPPPYYYGP</sequence>
<dbReference type="InterPro" id="IPR046959">
    <property type="entry name" value="PRK1-6/SRF4-like"/>
</dbReference>
<feature type="compositionally biased region" description="Low complexity" evidence="9">
    <location>
        <begin position="306"/>
        <end position="317"/>
    </location>
</feature>
<feature type="signal peptide" evidence="10">
    <location>
        <begin position="1"/>
        <end position="23"/>
    </location>
</feature>
<evidence type="ECO:0000256" key="4">
    <source>
        <dbReference type="ARBA" id="ARBA00022692"/>
    </source>
</evidence>
<keyword evidence="2" id="KW-0597">Phosphoprotein</keyword>
<dbReference type="Gene3D" id="1.10.510.10">
    <property type="entry name" value="Transferase(Phosphotransferase) domain 1"/>
    <property type="match status" value="1"/>
</dbReference>
<feature type="compositionally biased region" description="Low complexity" evidence="9">
    <location>
        <begin position="563"/>
        <end position="575"/>
    </location>
</feature>
<proteinExistence type="predicted"/>
<dbReference type="EnsemblPlants" id="AUR62003935-RA">
    <property type="protein sequence ID" value="AUR62003935-RA:cds"/>
    <property type="gene ID" value="AUR62003935"/>
</dbReference>
<dbReference type="PANTHER" id="PTHR48007:SF47">
    <property type="entry name" value="PROTEIN KINASE DOMAIN-CONTAINING PROTEIN"/>
    <property type="match status" value="1"/>
</dbReference>
<protein>
    <recommendedName>
        <fullName evidence="11">Protein kinase domain-containing protein</fullName>
    </recommendedName>
</protein>
<evidence type="ECO:0000256" key="8">
    <source>
        <dbReference type="ARBA" id="ARBA00023136"/>
    </source>
</evidence>
<evidence type="ECO:0000313" key="13">
    <source>
        <dbReference type="Proteomes" id="UP000596660"/>
    </source>
</evidence>
<accession>A0A803KY26</accession>
<feature type="chain" id="PRO_5031543223" description="Protein kinase domain-containing protein" evidence="10">
    <location>
        <begin position="24"/>
        <end position="697"/>
    </location>
</feature>
<feature type="domain" description="Protein kinase" evidence="11">
    <location>
        <begin position="377"/>
        <end position="694"/>
    </location>
</feature>
<dbReference type="PROSITE" id="PS50011">
    <property type="entry name" value="PROTEIN_KINASE_DOM"/>
    <property type="match status" value="1"/>
</dbReference>
<evidence type="ECO:0000256" key="1">
    <source>
        <dbReference type="ARBA" id="ARBA00004167"/>
    </source>
</evidence>
<keyword evidence="3" id="KW-0433">Leucine-rich repeat</keyword>
<evidence type="ECO:0000256" key="2">
    <source>
        <dbReference type="ARBA" id="ARBA00022553"/>
    </source>
</evidence>
<evidence type="ECO:0000256" key="6">
    <source>
        <dbReference type="ARBA" id="ARBA00022737"/>
    </source>
</evidence>
<keyword evidence="5 10" id="KW-0732">Signal</keyword>
<dbReference type="Pfam" id="PF00560">
    <property type="entry name" value="LRR_1"/>
    <property type="match status" value="4"/>
</dbReference>
<dbReference type="InterPro" id="IPR013210">
    <property type="entry name" value="LRR_N_plant-typ"/>
</dbReference>
<dbReference type="Proteomes" id="UP000596660">
    <property type="component" value="Unplaced"/>
</dbReference>
<dbReference type="FunFam" id="3.80.10.10:FF:000400">
    <property type="entry name" value="Nuclear pore complex protein NUP107"/>
    <property type="match status" value="1"/>
</dbReference>
<dbReference type="Gramene" id="AUR62003935-RA">
    <property type="protein sequence ID" value="AUR62003935-RA:cds"/>
    <property type="gene ID" value="AUR62003935"/>
</dbReference>
<keyword evidence="8" id="KW-0472">Membrane</keyword>
<dbReference type="OMA" id="HPCRDGE"/>
<dbReference type="GO" id="GO:0005524">
    <property type="term" value="F:ATP binding"/>
    <property type="evidence" value="ECO:0007669"/>
    <property type="project" value="InterPro"/>
</dbReference>
<feature type="compositionally biased region" description="Polar residues" evidence="9">
    <location>
        <begin position="545"/>
        <end position="556"/>
    </location>
</feature>
<dbReference type="Gene3D" id="3.80.10.10">
    <property type="entry name" value="Ribonuclease Inhibitor"/>
    <property type="match status" value="2"/>
</dbReference>
<evidence type="ECO:0000256" key="3">
    <source>
        <dbReference type="ARBA" id="ARBA00022614"/>
    </source>
</evidence>
<dbReference type="AlphaFoldDB" id="A0A803KY26"/>
<keyword evidence="6" id="KW-0677">Repeat</keyword>
<keyword evidence="4" id="KW-0812">Transmembrane</keyword>
<dbReference type="GO" id="GO:0016020">
    <property type="term" value="C:membrane"/>
    <property type="evidence" value="ECO:0007669"/>
    <property type="project" value="UniProtKB-SubCell"/>
</dbReference>
<dbReference type="Pfam" id="PF08263">
    <property type="entry name" value="LRRNT_2"/>
    <property type="match status" value="1"/>
</dbReference>
<dbReference type="PANTHER" id="PTHR48007">
    <property type="entry name" value="LEUCINE-RICH REPEAT RECEPTOR-LIKE PROTEIN KINASE PXC1"/>
    <property type="match status" value="1"/>
</dbReference>
<dbReference type="Gene3D" id="3.30.200.20">
    <property type="entry name" value="Phosphorylase Kinase, domain 1"/>
    <property type="match status" value="1"/>
</dbReference>
<dbReference type="Pfam" id="PF07714">
    <property type="entry name" value="PK_Tyr_Ser-Thr"/>
    <property type="match status" value="1"/>
</dbReference>
<reference evidence="12" key="2">
    <citation type="submission" date="2021-03" db="UniProtKB">
        <authorList>
            <consortium name="EnsemblPlants"/>
        </authorList>
    </citation>
    <scope>IDENTIFICATION</scope>
</reference>
<dbReference type="CDD" id="cd14066">
    <property type="entry name" value="STKc_IRAK"/>
    <property type="match status" value="1"/>
</dbReference>
<evidence type="ECO:0000256" key="9">
    <source>
        <dbReference type="SAM" id="MobiDB-lite"/>
    </source>
</evidence>
<keyword evidence="13" id="KW-1185">Reference proteome</keyword>
<evidence type="ECO:0000256" key="5">
    <source>
        <dbReference type="ARBA" id="ARBA00022729"/>
    </source>
</evidence>
<keyword evidence="7" id="KW-1133">Transmembrane helix</keyword>
<dbReference type="PROSITE" id="PS51450">
    <property type="entry name" value="LRR"/>
    <property type="match status" value="1"/>
</dbReference>
<dbReference type="InterPro" id="IPR001245">
    <property type="entry name" value="Ser-Thr/Tyr_kinase_cat_dom"/>
</dbReference>
<dbReference type="Pfam" id="PF00069">
    <property type="entry name" value="Pkinase"/>
    <property type="match status" value="1"/>
</dbReference>
<evidence type="ECO:0000256" key="7">
    <source>
        <dbReference type="ARBA" id="ARBA00022989"/>
    </source>
</evidence>
<organism evidence="12 13">
    <name type="scientific">Chenopodium quinoa</name>
    <name type="common">Quinoa</name>
    <dbReference type="NCBI Taxonomy" id="63459"/>
    <lineage>
        <taxon>Eukaryota</taxon>
        <taxon>Viridiplantae</taxon>
        <taxon>Streptophyta</taxon>
        <taxon>Embryophyta</taxon>
        <taxon>Tracheophyta</taxon>
        <taxon>Spermatophyta</taxon>
        <taxon>Magnoliopsida</taxon>
        <taxon>eudicotyledons</taxon>
        <taxon>Gunneridae</taxon>
        <taxon>Pentapetalae</taxon>
        <taxon>Caryophyllales</taxon>
        <taxon>Chenopodiaceae</taxon>
        <taxon>Chenopodioideae</taxon>
        <taxon>Atripliceae</taxon>
        <taxon>Chenopodium</taxon>
    </lineage>
</organism>
<name>A0A803KY26_CHEQI</name>
<dbReference type="GO" id="GO:0004672">
    <property type="term" value="F:protein kinase activity"/>
    <property type="evidence" value="ECO:0007669"/>
    <property type="project" value="InterPro"/>
</dbReference>
<dbReference type="InterPro" id="IPR011009">
    <property type="entry name" value="Kinase-like_dom_sf"/>
</dbReference>